<dbReference type="PROSITE" id="PS51833">
    <property type="entry name" value="HDOD"/>
    <property type="match status" value="1"/>
</dbReference>
<dbReference type="InterPro" id="IPR052340">
    <property type="entry name" value="RNase_Y/CdgJ"/>
</dbReference>
<feature type="domain" description="HDOD" evidence="1">
    <location>
        <begin position="31"/>
        <end position="225"/>
    </location>
</feature>
<dbReference type="Gene3D" id="1.10.3210.10">
    <property type="entry name" value="Hypothetical protein af1432"/>
    <property type="match status" value="1"/>
</dbReference>
<protein>
    <submittedName>
        <fullName evidence="2">HDOD domain-containing protein</fullName>
    </submittedName>
</protein>
<evidence type="ECO:0000313" key="3">
    <source>
        <dbReference type="Proteomes" id="UP000294829"/>
    </source>
</evidence>
<reference evidence="2 3" key="1">
    <citation type="submission" date="2019-03" db="EMBL/GenBank/DDBJ databases">
        <title>Sapientia aquatica gen. nov., sp. nov., isolated from a crater lake.</title>
        <authorList>
            <person name="Felfoldi T."/>
            <person name="Szabo A."/>
            <person name="Toth E."/>
            <person name="Schumann P."/>
            <person name="Keki Z."/>
            <person name="Marialigeti K."/>
            <person name="Mathe I."/>
        </authorList>
    </citation>
    <scope>NUCLEOTIDE SEQUENCE [LARGE SCALE GENOMIC DNA]</scope>
    <source>
        <strain evidence="2 3">SA-152</strain>
    </source>
</reference>
<dbReference type="OrthoDB" id="9791419at2"/>
<dbReference type="InterPro" id="IPR029016">
    <property type="entry name" value="GAF-like_dom_sf"/>
</dbReference>
<dbReference type="SUPFAM" id="SSF55781">
    <property type="entry name" value="GAF domain-like"/>
    <property type="match status" value="1"/>
</dbReference>
<dbReference type="Gene3D" id="3.30.450.40">
    <property type="match status" value="1"/>
</dbReference>
<dbReference type="PANTHER" id="PTHR33525:SF3">
    <property type="entry name" value="RIBONUCLEASE Y"/>
    <property type="match status" value="1"/>
</dbReference>
<comment type="caution">
    <text evidence="2">The sequence shown here is derived from an EMBL/GenBank/DDBJ whole genome shotgun (WGS) entry which is preliminary data.</text>
</comment>
<dbReference type="Proteomes" id="UP000294829">
    <property type="component" value="Unassembled WGS sequence"/>
</dbReference>
<accession>A0A4R5W2F5</accession>
<name>A0A4R5W2F5_9BURK</name>
<sequence length="532" mass="59000">MTKLSLTLLNDQLTRQRRDQLLSEIDHDKSLPSLGVAISKVIQITSDGEGSVHKLAKFILADVGLTKEILNLANSVSYRGAQGGTVTTISKAIFILGFDVVKTSALGILMLEFLNQDDEYLYYELTRSLCASIMARECVSRSIYQDAEEASISALFKNIGLLILASQAPDIYHAIMEPVNAGEESLHYSSVRQLGCNIEYFGSLILQHWGLPDSIVQTVASLPPGAIKKTRHRSEWIKQVAAFSADASDVIMRNSQFQIGGGKPINFEHEKFTKGLMQRYAAALDLDQKTLVDWLANTIQETERLALKLGMRLVEKQEQVEEEPLPLLDDTIDFELPEEFKMHSEVDLENATPATFPSGKPHNARDLLLAGLMELTKTVSSGKFQLNDVVSLMLKILHDAMGFHYVTASLKDAKIERYVARISVGTDSSQKQKNFSFSSKDVSDLFGLALANNADLMIEDTSVPKIHRLLPKWHLTNFPCAKSVMILPLLINGRPIGLIYAERDRVAPEGVPPDETALIKTMKDQLLAAMSR</sequence>
<proteinExistence type="predicted"/>
<dbReference type="RefSeq" id="WP_133328051.1">
    <property type="nucleotide sequence ID" value="NZ_SMYL01000004.1"/>
</dbReference>
<gene>
    <name evidence="2" type="ORF">E2I14_10145</name>
</gene>
<dbReference type="InterPro" id="IPR013976">
    <property type="entry name" value="HDOD"/>
</dbReference>
<evidence type="ECO:0000313" key="2">
    <source>
        <dbReference type="EMBL" id="TDK65947.1"/>
    </source>
</evidence>
<dbReference type="EMBL" id="SMYL01000004">
    <property type="protein sequence ID" value="TDK65947.1"/>
    <property type="molecule type" value="Genomic_DNA"/>
</dbReference>
<evidence type="ECO:0000259" key="1">
    <source>
        <dbReference type="PROSITE" id="PS51833"/>
    </source>
</evidence>
<dbReference type="PANTHER" id="PTHR33525">
    <property type="match status" value="1"/>
</dbReference>
<organism evidence="2 3">
    <name type="scientific">Sapientia aquatica</name>
    <dbReference type="NCBI Taxonomy" id="1549640"/>
    <lineage>
        <taxon>Bacteria</taxon>
        <taxon>Pseudomonadati</taxon>
        <taxon>Pseudomonadota</taxon>
        <taxon>Betaproteobacteria</taxon>
        <taxon>Burkholderiales</taxon>
        <taxon>Oxalobacteraceae</taxon>
        <taxon>Sapientia</taxon>
    </lineage>
</organism>
<keyword evidence="3" id="KW-1185">Reference proteome</keyword>
<dbReference type="Pfam" id="PF08668">
    <property type="entry name" value="HDOD"/>
    <property type="match status" value="1"/>
</dbReference>
<dbReference type="SUPFAM" id="SSF109604">
    <property type="entry name" value="HD-domain/PDEase-like"/>
    <property type="match status" value="1"/>
</dbReference>
<dbReference type="AlphaFoldDB" id="A0A4R5W2F5"/>